<organism evidence="15 16">
    <name type="scientific">Umezawaea tangerina</name>
    <dbReference type="NCBI Taxonomy" id="84725"/>
    <lineage>
        <taxon>Bacteria</taxon>
        <taxon>Bacillati</taxon>
        <taxon>Actinomycetota</taxon>
        <taxon>Actinomycetes</taxon>
        <taxon>Pseudonocardiales</taxon>
        <taxon>Pseudonocardiaceae</taxon>
        <taxon>Umezawaea</taxon>
    </lineage>
</organism>
<evidence type="ECO:0000256" key="11">
    <source>
        <dbReference type="SAM" id="Phobius"/>
    </source>
</evidence>
<dbReference type="CDD" id="cd00082">
    <property type="entry name" value="HisKA"/>
    <property type="match status" value="1"/>
</dbReference>
<sequence>MRPLSMRARLTAFATALLAVPVLACACALAVAERADLIATATARADHFDLRGDAACPERPPAEVDPTSGDADVFVRDSRAFVCPPGQYSFRGRWSDWGEPVLSLAPWASRDRAVMSALFIESGPAFFDSHPYDETVHLGDEQDSLRVTELLLLGGAILVIALGGLVAWLLAGRVLRPLDVMRGRLTEAGQGRNLGRRIAEPWSRAEVSDLATALNSTLDRLQTAVEEQQRFVADASHELRGPIAALKAELEIALVHPDAARWPDVVARALADTERLQQLSVDLLLLSRLDVTQLDDEHVVDLSEVCREQAGARRPPRGLVISCQAPEEQVLVRGREALLARLLGNLLENAERYARHTITVRLTVEASSAVLDVRDDGPGIPDSGLDIVFERFTRLDTARARETGGAGLGLAIARGVAVVHGGTLHAIPSTGGAHFTARVPLQP</sequence>
<dbReference type="InterPro" id="IPR005467">
    <property type="entry name" value="His_kinase_dom"/>
</dbReference>
<gene>
    <name evidence="15" type="ORF">CLV43_105364</name>
</gene>
<feature type="domain" description="HAMP" evidence="14">
    <location>
        <begin position="172"/>
        <end position="226"/>
    </location>
</feature>
<dbReference type="InterPro" id="IPR036890">
    <property type="entry name" value="HATPase_C_sf"/>
</dbReference>
<keyword evidence="5" id="KW-0808">Transferase</keyword>
<dbReference type="Gene3D" id="1.10.287.130">
    <property type="match status" value="1"/>
</dbReference>
<dbReference type="AlphaFoldDB" id="A0A2T0T7E9"/>
<evidence type="ECO:0000256" key="5">
    <source>
        <dbReference type="ARBA" id="ARBA00022679"/>
    </source>
</evidence>
<dbReference type="InterPro" id="IPR036097">
    <property type="entry name" value="HisK_dim/P_sf"/>
</dbReference>
<dbReference type="PROSITE" id="PS51257">
    <property type="entry name" value="PROKAR_LIPOPROTEIN"/>
    <property type="match status" value="1"/>
</dbReference>
<feature type="transmembrane region" description="Helical" evidence="11">
    <location>
        <begin position="150"/>
        <end position="171"/>
    </location>
</feature>
<evidence type="ECO:0000256" key="9">
    <source>
        <dbReference type="ARBA" id="ARBA00023012"/>
    </source>
</evidence>
<dbReference type="Gene3D" id="3.30.565.10">
    <property type="entry name" value="Histidine kinase-like ATPase, C-terminal domain"/>
    <property type="match status" value="1"/>
</dbReference>
<evidence type="ECO:0000256" key="1">
    <source>
        <dbReference type="ARBA" id="ARBA00000085"/>
    </source>
</evidence>
<protein>
    <recommendedName>
        <fullName evidence="3">histidine kinase</fullName>
        <ecNumber evidence="3">2.7.13.3</ecNumber>
    </recommendedName>
</protein>
<dbReference type="InterPro" id="IPR003660">
    <property type="entry name" value="HAMP_dom"/>
</dbReference>
<evidence type="ECO:0000256" key="7">
    <source>
        <dbReference type="ARBA" id="ARBA00022777"/>
    </source>
</evidence>
<feature type="domain" description="Histidine kinase" evidence="13">
    <location>
        <begin position="234"/>
        <end position="443"/>
    </location>
</feature>
<evidence type="ECO:0000313" key="15">
    <source>
        <dbReference type="EMBL" id="PRY41606.1"/>
    </source>
</evidence>
<proteinExistence type="predicted"/>
<keyword evidence="16" id="KW-1185">Reference proteome</keyword>
<dbReference type="InterPro" id="IPR003661">
    <property type="entry name" value="HisK_dim/P_dom"/>
</dbReference>
<dbReference type="SMART" id="SM00388">
    <property type="entry name" value="HisKA"/>
    <property type="match status" value="1"/>
</dbReference>
<evidence type="ECO:0000313" key="16">
    <source>
        <dbReference type="Proteomes" id="UP000239494"/>
    </source>
</evidence>
<dbReference type="Pfam" id="PF00512">
    <property type="entry name" value="HisKA"/>
    <property type="match status" value="1"/>
</dbReference>
<feature type="chain" id="PRO_5039708047" description="histidine kinase" evidence="12">
    <location>
        <begin position="25"/>
        <end position="443"/>
    </location>
</feature>
<keyword evidence="12" id="KW-0732">Signal</keyword>
<comment type="catalytic activity">
    <reaction evidence="1">
        <text>ATP + protein L-histidine = ADP + protein N-phospho-L-histidine.</text>
        <dbReference type="EC" id="2.7.13.3"/>
    </reaction>
</comment>
<dbReference type="PROSITE" id="PS50109">
    <property type="entry name" value="HIS_KIN"/>
    <property type="match status" value="1"/>
</dbReference>
<evidence type="ECO:0000259" key="13">
    <source>
        <dbReference type="PROSITE" id="PS50109"/>
    </source>
</evidence>
<evidence type="ECO:0000256" key="3">
    <source>
        <dbReference type="ARBA" id="ARBA00012438"/>
    </source>
</evidence>
<dbReference type="OrthoDB" id="9786919at2"/>
<dbReference type="InterPro" id="IPR004358">
    <property type="entry name" value="Sig_transdc_His_kin-like_C"/>
</dbReference>
<dbReference type="PROSITE" id="PS50885">
    <property type="entry name" value="HAMP"/>
    <property type="match status" value="1"/>
</dbReference>
<accession>A0A2T0T7E9</accession>
<dbReference type="Gene3D" id="6.10.340.10">
    <property type="match status" value="1"/>
</dbReference>
<feature type="signal peptide" evidence="12">
    <location>
        <begin position="1"/>
        <end position="24"/>
    </location>
</feature>
<evidence type="ECO:0000256" key="4">
    <source>
        <dbReference type="ARBA" id="ARBA00022553"/>
    </source>
</evidence>
<dbReference type="GO" id="GO:0000155">
    <property type="term" value="F:phosphorelay sensor kinase activity"/>
    <property type="evidence" value="ECO:0007669"/>
    <property type="project" value="InterPro"/>
</dbReference>
<dbReference type="PANTHER" id="PTHR45436:SF5">
    <property type="entry name" value="SENSOR HISTIDINE KINASE TRCS"/>
    <property type="match status" value="1"/>
</dbReference>
<evidence type="ECO:0000256" key="12">
    <source>
        <dbReference type="SAM" id="SignalP"/>
    </source>
</evidence>
<dbReference type="SMART" id="SM00304">
    <property type="entry name" value="HAMP"/>
    <property type="match status" value="1"/>
</dbReference>
<dbReference type="SUPFAM" id="SSF55874">
    <property type="entry name" value="ATPase domain of HSP90 chaperone/DNA topoisomerase II/histidine kinase"/>
    <property type="match status" value="1"/>
</dbReference>
<comment type="subcellular location">
    <subcellularLocation>
        <location evidence="2">Cell membrane</location>
    </subcellularLocation>
</comment>
<name>A0A2T0T7E9_9PSEU</name>
<keyword evidence="8 11" id="KW-1133">Transmembrane helix</keyword>
<reference evidence="15 16" key="1">
    <citation type="submission" date="2018-03" db="EMBL/GenBank/DDBJ databases">
        <title>Genomic Encyclopedia of Archaeal and Bacterial Type Strains, Phase II (KMG-II): from individual species to whole genera.</title>
        <authorList>
            <person name="Goeker M."/>
        </authorList>
    </citation>
    <scope>NUCLEOTIDE SEQUENCE [LARGE SCALE GENOMIC DNA]</scope>
    <source>
        <strain evidence="15 16">DSM 44720</strain>
    </source>
</reference>
<dbReference type="SUPFAM" id="SSF47384">
    <property type="entry name" value="Homodimeric domain of signal transducing histidine kinase"/>
    <property type="match status" value="1"/>
</dbReference>
<dbReference type="InterPro" id="IPR003594">
    <property type="entry name" value="HATPase_dom"/>
</dbReference>
<keyword evidence="6 11" id="KW-0812">Transmembrane</keyword>
<dbReference type="PRINTS" id="PR00344">
    <property type="entry name" value="BCTRLSENSOR"/>
</dbReference>
<comment type="caution">
    <text evidence="15">The sequence shown here is derived from an EMBL/GenBank/DDBJ whole genome shotgun (WGS) entry which is preliminary data.</text>
</comment>
<dbReference type="EC" id="2.7.13.3" evidence="3"/>
<dbReference type="GO" id="GO:0005886">
    <property type="term" value="C:plasma membrane"/>
    <property type="evidence" value="ECO:0007669"/>
    <property type="project" value="UniProtKB-SubCell"/>
</dbReference>
<keyword evidence="7 15" id="KW-0418">Kinase</keyword>
<dbReference type="SMART" id="SM00387">
    <property type="entry name" value="HATPase_c"/>
    <property type="match status" value="1"/>
</dbReference>
<evidence type="ECO:0000256" key="10">
    <source>
        <dbReference type="ARBA" id="ARBA00023136"/>
    </source>
</evidence>
<evidence type="ECO:0000256" key="8">
    <source>
        <dbReference type="ARBA" id="ARBA00022989"/>
    </source>
</evidence>
<dbReference type="Pfam" id="PF02518">
    <property type="entry name" value="HATPase_c"/>
    <property type="match status" value="1"/>
</dbReference>
<dbReference type="EMBL" id="PVTF01000005">
    <property type="protein sequence ID" value="PRY41606.1"/>
    <property type="molecule type" value="Genomic_DNA"/>
</dbReference>
<evidence type="ECO:0000259" key="14">
    <source>
        <dbReference type="PROSITE" id="PS50885"/>
    </source>
</evidence>
<dbReference type="Pfam" id="PF00672">
    <property type="entry name" value="HAMP"/>
    <property type="match status" value="1"/>
</dbReference>
<dbReference type="RefSeq" id="WP_106188606.1">
    <property type="nucleotide sequence ID" value="NZ_PVTF01000005.1"/>
</dbReference>
<evidence type="ECO:0000256" key="6">
    <source>
        <dbReference type="ARBA" id="ARBA00022692"/>
    </source>
</evidence>
<dbReference type="InterPro" id="IPR050428">
    <property type="entry name" value="TCS_sensor_his_kinase"/>
</dbReference>
<keyword evidence="10 11" id="KW-0472">Membrane</keyword>
<keyword evidence="4" id="KW-0597">Phosphoprotein</keyword>
<keyword evidence="9" id="KW-0902">Two-component regulatory system</keyword>
<dbReference type="PANTHER" id="PTHR45436">
    <property type="entry name" value="SENSOR HISTIDINE KINASE YKOH"/>
    <property type="match status" value="1"/>
</dbReference>
<evidence type="ECO:0000256" key="2">
    <source>
        <dbReference type="ARBA" id="ARBA00004236"/>
    </source>
</evidence>
<dbReference type="Proteomes" id="UP000239494">
    <property type="component" value="Unassembled WGS sequence"/>
</dbReference>